<comment type="caution">
    <text evidence="2">The sequence shown here is derived from an EMBL/GenBank/DDBJ whole genome shotgun (WGS) entry which is preliminary data.</text>
</comment>
<dbReference type="Proteomes" id="UP001141434">
    <property type="component" value="Unassembled WGS sequence"/>
</dbReference>
<name>A0A9W9FR05_9EURO</name>
<reference evidence="2" key="2">
    <citation type="journal article" date="2023" name="IMA Fungus">
        <title>Comparative genomic study of the Penicillium genus elucidates a diverse pangenome and 15 lateral gene transfer events.</title>
        <authorList>
            <person name="Petersen C."/>
            <person name="Sorensen T."/>
            <person name="Nielsen M.R."/>
            <person name="Sondergaard T.E."/>
            <person name="Sorensen J.L."/>
            <person name="Fitzpatrick D.A."/>
            <person name="Frisvad J.C."/>
            <person name="Nielsen K.L."/>
        </authorList>
    </citation>
    <scope>NUCLEOTIDE SEQUENCE</scope>
    <source>
        <strain evidence="2">IBT 34128</strain>
    </source>
</reference>
<sequence>MVPSGCYESCRIFNISLQMTYKIGSAIIRFPLPGATMFPEEKLQCEVAIMRYISDQTSIPVPFIYHWGSKESCPLEFGPFIIMEYIEHDSSMYDLLNTLGCPDDARGRLNPDIDEDNLGALYRELASVLLELSKPSFSQIGFLGQIDDFTWEVTSRPPSGVNELIRVGSLPQSSLPSYETIFDSMSSYFEFLAELHIAHRKNQRNDAIESADDCRRKFVARHLFRKLAHERKLTERWEPFDKGSFKIWCDDFRPANVLVNDAKKIVGIMDLEFTYAAPIEFTYASP</sequence>
<organism evidence="2 3">
    <name type="scientific">Penicillium alfredii</name>
    <dbReference type="NCBI Taxonomy" id="1506179"/>
    <lineage>
        <taxon>Eukaryota</taxon>
        <taxon>Fungi</taxon>
        <taxon>Dikarya</taxon>
        <taxon>Ascomycota</taxon>
        <taxon>Pezizomycotina</taxon>
        <taxon>Eurotiomycetes</taxon>
        <taxon>Eurotiomycetidae</taxon>
        <taxon>Eurotiales</taxon>
        <taxon>Aspergillaceae</taxon>
        <taxon>Penicillium</taxon>
    </lineage>
</organism>
<protein>
    <recommendedName>
        <fullName evidence="1">Aminoglycoside phosphotransferase domain-containing protein</fullName>
    </recommendedName>
</protein>
<evidence type="ECO:0000259" key="1">
    <source>
        <dbReference type="Pfam" id="PF01636"/>
    </source>
</evidence>
<dbReference type="InterPro" id="IPR002575">
    <property type="entry name" value="Aminoglycoside_PTrfase"/>
</dbReference>
<dbReference type="PANTHER" id="PTHR21310:SF37">
    <property type="entry name" value="AMINOGLYCOSIDE PHOSPHOTRANSFERASE DOMAIN-CONTAINING PROTEIN"/>
    <property type="match status" value="1"/>
</dbReference>
<dbReference type="GeneID" id="81391882"/>
<dbReference type="InterPro" id="IPR011009">
    <property type="entry name" value="Kinase-like_dom_sf"/>
</dbReference>
<feature type="domain" description="Aminoglycoside phosphotransferase" evidence="1">
    <location>
        <begin position="24"/>
        <end position="278"/>
    </location>
</feature>
<gene>
    <name evidence="2" type="ORF">NUU61_002132</name>
</gene>
<dbReference type="SUPFAM" id="SSF56112">
    <property type="entry name" value="Protein kinase-like (PK-like)"/>
    <property type="match status" value="1"/>
</dbReference>
<proteinExistence type="predicted"/>
<reference evidence="2" key="1">
    <citation type="submission" date="2022-11" db="EMBL/GenBank/DDBJ databases">
        <authorList>
            <person name="Petersen C."/>
        </authorList>
    </citation>
    <scope>NUCLEOTIDE SEQUENCE</scope>
    <source>
        <strain evidence="2">IBT 34128</strain>
    </source>
</reference>
<dbReference type="Pfam" id="PF01636">
    <property type="entry name" value="APH"/>
    <property type="match status" value="1"/>
</dbReference>
<dbReference type="EMBL" id="JAPMSZ010000004">
    <property type="protein sequence ID" value="KAJ5104785.1"/>
    <property type="molecule type" value="Genomic_DNA"/>
</dbReference>
<dbReference type="AlphaFoldDB" id="A0A9W9FR05"/>
<evidence type="ECO:0000313" key="3">
    <source>
        <dbReference type="Proteomes" id="UP001141434"/>
    </source>
</evidence>
<accession>A0A9W9FR05</accession>
<dbReference type="OrthoDB" id="5412996at2759"/>
<dbReference type="PANTHER" id="PTHR21310">
    <property type="entry name" value="AMINOGLYCOSIDE PHOSPHOTRANSFERASE-RELATED-RELATED"/>
    <property type="match status" value="1"/>
</dbReference>
<keyword evidence="3" id="KW-1185">Reference proteome</keyword>
<dbReference type="RefSeq" id="XP_056513781.1">
    <property type="nucleotide sequence ID" value="XM_056652714.1"/>
</dbReference>
<evidence type="ECO:0000313" key="2">
    <source>
        <dbReference type="EMBL" id="KAJ5104785.1"/>
    </source>
</evidence>
<dbReference type="InterPro" id="IPR051678">
    <property type="entry name" value="AGP_Transferase"/>
</dbReference>